<comment type="caution">
    <text evidence="2">The sequence shown here is derived from an EMBL/GenBank/DDBJ whole genome shotgun (WGS) entry which is preliminary data.</text>
</comment>
<evidence type="ECO:0000313" key="3">
    <source>
        <dbReference type="Proteomes" id="UP000318864"/>
    </source>
</evidence>
<reference evidence="2 3" key="1">
    <citation type="submission" date="2018-10" db="EMBL/GenBank/DDBJ databases">
        <title>Natronolimnobius sp. XQ-INN 246 isolated from Inner Mongolia Autonomous Region of China.</title>
        <authorList>
            <person name="Xue Q."/>
        </authorList>
    </citation>
    <scope>NUCLEOTIDE SEQUENCE [LARGE SCALE GENOMIC DNA]</scope>
    <source>
        <strain evidence="2 3">XQ-INN 246</strain>
    </source>
</reference>
<keyword evidence="1" id="KW-0812">Transmembrane</keyword>
<gene>
    <name evidence="2" type="ORF">D8Y22_21710</name>
</gene>
<evidence type="ECO:0000313" key="2">
    <source>
        <dbReference type="EMBL" id="THE63059.1"/>
    </source>
</evidence>
<accession>A0A4S3TGJ8</accession>
<dbReference type="AlphaFoldDB" id="A0A4S3TGJ8"/>
<protein>
    <submittedName>
        <fullName evidence="2">Uncharacterized protein</fullName>
    </submittedName>
</protein>
<evidence type="ECO:0000256" key="1">
    <source>
        <dbReference type="SAM" id="Phobius"/>
    </source>
</evidence>
<feature type="transmembrane region" description="Helical" evidence="1">
    <location>
        <begin position="12"/>
        <end position="29"/>
    </location>
</feature>
<keyword evidence="3" id="KW-1185">Reference proteome</keyword>
<dbReference type="EMBL" id="RBZW01000076">
    <property type="protein sequence ID" value="THE63059.1"/>
    <property type="molecule type" value="Genomic_DNA"/>
</dbReference>
<keyword evidence="1" id="KW-0472">Membrane</keyword>
<proteinExistence type="predicted"/>
<dbReference type="Proteomes" id="UP000318864">
    <property type="component" value="Unassembled WGS sequence"/>
</dbReference>
<organism evidence="2 3">
    <name type="scientific">Salinadaptatus halalkaliphilus</name>
    <dbReference type="NCBI Taxonomy" id="2419781"/>
    <lineage>
        <taxon>Archaea</taxon>
        <taxon>Methanobacteriati</taxon>
        <taxon>Methanobacteriota</taxon>
        <taxon>Stenosarchaea group</taxon>
        <taxon>Halobacteria</taxon>
        <taxon>Halobacteriales</taxon>
        <taxon>Natrialbaceae</taxon>
        <taxon>Salinadaptatus</taxon>
    </lineage>
</organism>
<dbReference type="OrthoDB" id="205602at2157"/>
<feature type="transmembrane region" description="Helical" evidence="1">
    <location>
        <begin position="41"/>
        <end position="60"/>
    </location>
</feature>
<sequence length="118" mass="11948">MATQVDVQEQTIGAGSILAFALYGYGIFVDEALLGFDARNLGLLAFAGTFAAVALLHGAYGRRDFAVAHAAAGVGLALVAFASSGLQVLGGMVLLVAGGAYIAVTTMRARREANEVAG</sequence>
<dbReference type="RefSeq" id="WP_141466696.1">
    <property type="nucleotide sequence ID" value="NZ_RBZW01000076.1"/>
</dbReference>
<feature type="transmembrane region" description="Helical" evidence="1">
    <location>
        <begin position="72"/>
        <end position="104"/>
    </location>
</feature>
<keyword evidence="1" id="KW-1133">Transmembrane helix</keyword>
<name>A0A4S3TGJ8_9EURY</name>